<dbReference type="SUPFAM" id="SSF53659">
    <property type="entry name" value="Isocitrate/Isopropylmalate dehydrogenase-like"/>
    <property type="match status" value="1"/>
</dbReference>
<dbReference type="OrthoDB" id="9805787at2"/>
<dbReference type="Gene3D" id="3.40.50.10950">
    <property type="match status" value="1"/>
</dbReference>
<evidence type="ECO:0000313" key="11">
    <source>
        <dbReference type="Proteomes" id="UP000051931"/>
    </source>
</evidence>
<dbReference type="NCBIfam" id="TIGR00651">
    <property type="entry name" value="pta"/>
    <property type="match status" value="1"/>
</dbReference>
<evidence type="ECO:0000256" key="5">
    <source>
        <dbReference type="ARBA" id="ARBA00021528"/>
    </source>
</evidence>
<dbReference type="PIRSF" id="PIRSF000428">
    <property type="entry name" value="P_Ac_trans"/>
    <property type="match status" value="1"/>
</dbReference>
<evidence type="ECO:0000256" key="6">
    <source>
        <dbReference type="ARBA" id="ARBA00022679"/>
    </source>
</evidence>
<dbReference type="RefSeq" id="WP_027824717.1">
    <property type="nucleotide sequence ID" value="NZ_AUEI01000004.1"/>
</dbReference>
<dbReference type="PATRIC" id="fig|1122152.4.peg.160"/>
<reference evidence="10 11" key="1">
    <citation type="journal article" date="2015" name="Genome Announc.">
        <title>Expanding the biotechnology potential of lactobacilli through comparative genomics of 213 strains and associated genera.</title>
        <authorList>
            <person name="Sun Z."/>
            <person name="Harris H.M."/>
            <person name="McCann A."/>
            <person name="Guo C."/>
            <person name="Argimon S."/>
            <person name="Zhang W."/>
            <person name="Yang X."/>
            <person name="Jeffery I.B."/>
            <person name="Cooney J.C."/>
            <person name="Kagawa T.F."/>
            <person name="Liu W."/>
            <person name="Song Y."/>
            <person name="Salvetti E."/>
            <person name="Wrobel A."/>
            <person name="Rasinkangas P."/>
            <person name="Parkhill J."/>
            <person name="Rea M.C."/>
            <person name="O'Sullivan O."/>
            <person name="Ritari J."/>
            <person name="Douillard F.P."/>
            <person name="Paul Ross R."/>
            <person name="Yang R."/>
            <person name="Briner A.E."/>
            <person name="Felis G.E."/>
            <person name="de Vos W.M."/>
            <person name="Barrangou R."/>
            <person name="Klaenhammer T.R."/>
            <person name="Caufield P.W."/>
            <person name="Cui Y."/>
            <person name="Zhang H."/>
            <person name="O'Toole P.W."/>
        </authorList>
    </citation>
    <scope>NUCLEOTIDE SEQUENCE [LARGE SCALE GENOMIC DNA]</scope>
    <source>
        <strain evidence="10 11">DSM 15354</strain>
    </source>
</reference>
<dbReference type="InterPro" id="IPR042112">
    <property type="entry name" value="P_AcTrfase_dom2"/>
</dbReference>
<evidence type="ECO:0000313" key="10">
    <source>
        <dbReference type="EMBL" id="KRL63912.1"/>
    </source>
</evidence>
<evidence type="ECO:0000256" key="7">
    <source>
        <dbReference type="ARBA" id="ARBA00023315"/>
    </source>
</evidence>
<feature type="domain" description="Phosphate acetyl/butaryl transferase" evidence="9">
    <location>
        <begin position="3"/>
        <end position="318"/>
    </location>
</feature>
<dbReference type="InterPro" id="IPR050500">
    <property type="entry name" value="Phos_Acetyltrans/Butyryltrans"/>
</dbReference>
<comment type="catalytic activity">
    <reaction evidence="1">
        <text>acetyl-CoA + phosphate = acetyl phosphate + CoA</text>
        <dbReference type="Rhea" id="RHEA:19521"/>
        <dbReference type="ChEBI" id="CHEBI:22191"/>
        <dbReference type="ChEBI" id="CHEBI:43474"/>
        <dbReference type="ChEBI" id="CHEBI:57287"/>
        <dbReference type="ChEBI" id="CHEBI:57288"/>
        <dbReference type="EC" id="2.3.1.8"/>
    </reaction>
</comment>
<gene>
    <name evidence="10" type="ORF">FC23_GL000159</name>
</gene>
<keyword evidence="7" id="KW-0012">Acyltransferase</keyword>
<dbReference type="GO" id="GO:0008959">
    <property type="term" value="F:phosphate acetyltransferase activity"/>
    <property type="evidence" value="ECO:0007669"/>
    <property type="project" value="UniProtKB-EC"/>
</dbReference>
<dbReference type="Gene3D" id="3.40.50.10750">
    <property type="entry name" value="Isocitrate/Isopropylmalate dehydrogenase-like"/>
    <property type="match status" value="1"/>
</dbReference>
<dbReference type="AlphaFoldDB" id="A0A0R1SD83"/>
<name>A0A0R1SD83_9LACO</name>
<dbReference type="eggNOG" id="COG0280">
    <property type="taxonomic scope" value="Bacteria"/>
</dbReference>
<keyword evidence="6 10" id="KW-0808">Transferase</keyword>
<evidence type="ECO:0000256" key="1">
    <source>
        <dbReference type="ARBA" id="ARBA00000705"/>
    </source>
</evidence>
<evidence type="ECO:0000256" key="2">
    <source>
        <dbReference type="ARBA" id="ARBA00004989"/>
    </source>
</evidence>
<dbReference type="NCBIfam" id="NF007233">
    <property type="entry name" value="PRK09653.1"/>
    <property type="match status" value="1"/>
</dbReference>
<dbReference type="Proteomes" id="UP000051931">
    <property type="component" value="Unassembled WGS sequence"/>
</dbReference>
<evidence type="ECO:0000259" key="9">
    <source>
        <dbReference type="Pfam" id="PF01515"/>
    </source>
</evidence>
<dbReference type="InterPro" id="IPR012147">
    <property type="entry name" value="P_Ac_Bu_trans"/>
</dbReference>
<dbReference type="STRING" id="1122152.GCA_000425905_00524"/>
<keyword evidence="11" id="KW-1185">Reference proteome</keyword>
<comment type="pathway">
    <text evidence="2">Metabolic intermediate biosynthesis; acetyl-CoA biosynthesis; acetyl-CoA from acetate: step 2/2.</text>
</comment>
<comment type="caution">
    <text evidence="10">The sequence shown here is derived from an EMBL/GenBank/DDBJ whole genome shotgun (WGS) entry which is preliminary data.</text>
</comment>
<proteinExistence type="inferred from homology"/>
<organism evidence="10 11">
    <name type="scientific">Lactobacillus psittaci DSM 15354</name>
    <dbReference type="NCBI Taxonomy" id="1122152"/>
    <lineage>
        <taxon>Bacteria</taxon>
        <taxon>Bacillati</taxon>
        <taxon>Bacillota</taxon>
        <taxon>Bacilli</taxon>
        <taxon>Lactobacillales</taxon>
        <taxon>Lactobacillaceae</taxon>
        <taxon>Lactobacillus</taxon>
    </lineage>
</organism>
<dbReference type="EC" id="2.3.1.8" evidence="4"/>
<dbReference type="InterPro" id="IPR002505">
    <property type="entry name" value="PTA_PTB"/>
</dbReference>
<evidence type="ECO:0000256" key="3">
    <source>
        <dbReference type="ARBA" id="ARBA00005656"/>
    </source>
</evidence>
<accession>A0A0R1SD83</accession>
<comment type="similarity">
    <text evidence="3">Belongs to the phosphate acetyltransferase and butyryltransferase family.</text>
</comment>
<dbReference type="InterPro" id="IPR004614">
    <property type="entry name" value="P_AcTrfase"/>
</dbReference>
<dbReference type="InterPro" id="IPR042113">
    <property type="entry name" value="P_AcTrfase_dom1"/>
</dbReference>
<dbReference type="PANTHER" id="PTHR43356">
    <property type="entry name" value="PHOSPHATE ACETYLTRANSFERASE"/>
    <property type="match status" value="1"/>
</dbReference>
<evidence type="ECO:0000256" key="8">
    <source>
        <dbReference type="ARBA" id="ARBA00031108"/>
    </source>
</evidence>
<dbReference type="EMBL" id="AZFB01000001">
    <property type="protein sequence ID" value="KRL63912.1"/>
    <property type="molecule type" value="Genomic_DNA"/>
</dbReference>
<dbReference type="Pfam" id="PF01515">
    <property type="entry name" value="PTA_PTB"/>
    <property type="match status" value="1"/>
</dbReference>
<dbReference type="PANTHER" id="PTHR43356:SF3">
    <property type="entry name" value="PHOSPHATE ACETYLTRANSFERASE"/>
    <property type="match status" value="1"/>
</dbReference>
<evidence type="ECO:0000256" key="4">
    <source>
        <dbReference type="ARBA" id="ARBA00012707"/>
    </source>
</evidence>
<protein>
    <recommendedName>
        <fullName evidence="5">Phosphate acetyltransferase</fullName>
        <ecNumber evidence="4">2.3.1.8</ecNumber>
    </recommendedName>
    <alternativeName>
        <fullName evidence="8">Phosphotransacetylase</fullName>
    </alternativeName>
</protein>
<sequence length="325" mass="35265">MSIFDELKAKIVGHKKVIVLPEGEDERVLSAAVKLNSEGIIKPLVLGDEAQIKETAKDHKLDLTGLKIINPQNDIRRDDFAKQYFELRKGKESEEQAKKQILDPNYFANMLVYNGLADGCVSGAAHSTADTVRPALKIIKTQAGMKRVSGQFIMEKDQQRYIFSDCAMNIDPDVDTLVEIAYQAAQTAKMVGLEPKLAFLSFSTMGSAKGEMVSKVQAATVSFKEKYPEISADGEMQFDAAFVPSVGAKKAPDSNVAGHANVFIFPELQSGNIGYKIAQRLGDFTAIGPILAGLAKPVNDLSRGCSSQDVYEAAILTAAQSLDVE</sequence>